<comment type="caution">
    <text evidence="1">The sequence shown here is derived from an EMBL/GenBank/DDBJ whole genome shotgun (WGS) entry which is preliminary data.</text>
</comment>
<evidence type="ECO:0000313" key="1">
    <source>
        <dbReference type="EMBL" id="NKZ11458.1"/>
    </source>
</evidence>
<proteinExistence type="predicted"/>
<accession>A0A7X6MNK4</accession>
<sequence>MSDVLASDCAGLWRRTLLIEADGSRDTGTDVLWLQAGCAYVDSRGFGGELVQRGTVFSWRRDVELTPSGPAPDEGEMRWDGDTLIEAGVHEDYVEHWVRDRCPTTPHGGFFLRAPDGDQALLVRVGPIFGWLGAGEAVIDTVGGPRWAALAIALEDKQIQANGVLWVVERTEGTVNL</sequence>
<evidence type="ECO:0000313" key="2">
    <source>
        <dbReference type="Proteomes" id="UP000518188"/>
    </source>
</evidence>
<dbReference type="RefSeq" id="WP_044519372.1">
    <property type="nucleotide sequence ID" value="NZ_HG322951.1"/>
</dbReference>
<dbReference type="EMBL" id="JAAXPJ010000003">
    <property type="protein sequence ID" value="NKZ11458.1"/>
    <property type="molecule type" value="Genomic_DNA"/>
</dbReference>
<reference evidence="1 2" key="1">
    <citation type="submission" date="2020-04" db="EMBL/GenBank/DDBJ databases">
        <title>MicrobeNet Type strains.</title>
        <authorList>
            <person name="Nicholson A.C."/>
        </authorList>
    </citation>
    <scope>NUCLEOTIDE SEQUENCE [LARGE SCALE GENOMIC DNA]</scope>
    <source>
        <strain evidence="1 2">ATCC 700731</strain>
    </source>
</reference>
<dbReference type="Proteomes" id="UP000518188">
    <property type="component" value="Unassembled WGS sequence"/>
</dbReference>
<gene>
    <name evidence="1" type="ORF">HGA11_10750</name>
</gene>
<organism evidence="1 2">
    <name type="scientific">Mycolicibacterium septicum DSM 44393</name>
    <dbReference type="NCBI Taxonomy" id="1341646"/>
    <lineage>
        <taxon>Bacteria</taxon>
        <taxon>Bacillati</taxon>
        <taxon>Actinomycetota</taxon>
        <taxon>Actinomycetes</taxon>
        <taxon>Mycobacteriales</taxon>
        <taxon>Mycobacteriaceae</taxon>
        <taxon>Mycolicibacterium</taxon>
    </lineage>
</organism>
<dbReference type="AlphaFoldDB" id="A0A7X6MNK4"/>
<name>A0A7X6MNK4_9MYCO</name>
<protein>
    <submittedName>
        <fullName evidence="1">Uncharacterized protein</fullName>
    </submittedName>
</protein>